<evidence type="ECO:0000256" key="1">
    <source>
        <dbReference type="ARBA" id="ARBA00001033"/>
    </source>
</evidence>
<evidence type="ECO:0000313" key="10">
    <source>
        <dbReference type="EMBL" id="KAK3085314.1"/>
    </source>
</evidence>
<feature type="binding site" evidence="8">
    <location>
        <position position="144"/>
    </location>
    <ligand>
        <name>Mg(2+)</name>
        <dbReference type="ChEBI" id="CHEBI:18420"/>
        <label>1</label>
        <note>catalytic</note>
    </ligand>
</feature>
<dbReference type="InterPro" id="IPR033942">
    <property type="entry name" value="IMPase"/>
</dbReference>
<dbReference type="EC" id="3.1.3.25" evidence="9"/>
<keyword evidence="7 8" id="KW-0460">Magnesium</keyword>
<feature type="binding site" evidence="8">
    <location>
        <position position="215"/>
    </location>
    <ligand>
        <name>Mg(2+)</name>
        <dbReference type="ChEBI" id="CHEBI:18420"/>
        <label>1</label>
        <note>catalytic</note>
    </ligand>
</feature>
<dbReference type="Gene3D" id="3.40.190.80">
    <property type="match status" value="1"/>
</dbReference>
<dbReference type="PANTHER" id="PTHR20854">
    <property type="entry name" value="INOSITOL MONOPHOSPHATASE"/>
    <property type="match status" value="1"/>
</dbReference>
<dbReference type="SUPFAM" id="SSF56655">
    <property type="entry name" value="Carbohydrate phosphatase"/>
    <property type="match status" value="2"/>
</dbReference>
<evidence type="ECO:0000256" key="2">
    <source>
        <dbReference type="ARBA" id="ARBA00001946"/>
    </source>
</evidence>
<name>A0AA88XQ00_PINIB</name>
<dbReference type="InterPro" id="IPR020550">
    <property type="entry name" value="Inositol_monophosphatase_CS"/>
</dbReference>
<dbReference type="GO" id="GO:0008934">
    <property type="term" value="F:inositol monophosphate 1-phosphatase activity"/>
    <property type="evidence" value="ECO:0007669"/>
    <property type="project" value="InterPro"/>
</dbReference>
<feature type="binding site" evidence="8">
    <location>
        <position position="216"/>
    </location>
    <ligand>
        <name>Mg(2+)</name>
        <dbReference type="ChEBI" id="CHEBI:18420"/>
        <label>1</label>
        <note>catalytic</note>
    </ligand>
</feature>
<proteinExistence type="inferred from homology"/>
<comment type="caution">
    <text evidence="10">The sequence shown here is derived from an EMBL/GenBank/DDBJ whole genome shotgun (WGS) entry which is preliminary data.</text>
</comment>
<dbReference type="CDD" id="cd01639">
    <property type="entry name" value="IMPase"/>
    <property type="match status" value="1"/>
</dbReference>
<dbReference type="PROSITE" id="PS00629">
    <property type="entry name" value="IMP_1"/>
    <property type="match status" value="2"/>
</dbReference>
<keyword evidence="6 9" id="KW-0378">Hydrolase</keyword>
<comment type="similarity">
    <text evidence="4 9">Belongs to the inositol monophosphatase superfamily.</text>
</comment>
<comment type="cofactor">
    <cofactor evidence="2 8 9">
        <name>Mg(2+)</name>
        <dbReference type="ChEBI" id="CHEBI:18420"/>
    </cofactor>
</comment>
<evidence type="ECO:0000313" key="11">
    <source>
        <dbReference type="Proteomes" id="UP001186944"/>
    </source>
</evidence>
<dbReference type="GO" id="GO:0007165">
    <property type="term" value="P:signal transduction"/>
    <property type="evidence" value="ECO:0007669"/>
    <property type="project" value="TreeGrafter"/>
</dbReference>
<evidence type="ECO:0000256" key="9">
    <source>
        <dbReference type="RuleBase" id="RU364068"/>
    </source>
</evidence>
<feature type="binding site" evidence="8">
    <location>
        <position position="213"/>
    </location>
    <ligand>
        <name>Mg(2+)</name>
        <dbReference type="ChEBI" id="CHEBI:18420"/>
        <label>1</label>
        <note>catalytic</note>
    </ligand>
</feature>
<comment type="pathway">
    <text evidence="3 9">Polyol metabolism; myo-inositol biosynthesis; myo-inositol from D-glucose 6-phosphate: step 2/2.</text>
</comment>
<evidence type="ECO:0000256" key="3">
    <source>
        <dbReference type="ARBA" id="ARBA00005152"/>
    </source>
</evidence>
<dbReference type="GO" id="GO:0046872">
    <property type="term" value="F:metal ion binding"/>
    <property type="evidence" value="ECO:0007669"/>
    <property type="project" value="UniProtKB-KW"/>
</dbReference>
<evidence type="ECO:0000256" key="8">
    <source>
        <dbReference type="PIRSR" id="PIRSR600760-2"/>
    </source>
</evidence>
<comment type="catalytic activity">
    <reaction evidence="1 9">
        <text>a myo-inositol phosphate + H2O = myo-inositol + phosphate</text>
        <dbReference type="Rhea" id="RHEA:24056"/>
        <dbReference type="ChEBI" id="CHEBI:15377"/>
        <dbReference type="ChEBI" id="CHEBI:17268"/>
        <dbReference type="ChEBI" id="CHEBI:43474"/>
        <dbReference type="ChEBI" id="CHEBI:84139"/>
        <dbReference type="EC" id="3.1.3.25"/>
    </reaction>
</comment>
<evidence type="ECO:0000256" key="6">
    <source>
        <dbReference type="ARBA" id="ARBA00022801"/>
    </source>
</evidence>
<evidence type="ECO:0000256" key="7">
    <source>
        <dbReference type="ARBA" id="ARBA00022842"/>
    </source>
</evidence>
<gene>
    <name evidence="10" type="ORF">FSP39_001363</name>
</gene>
<keyword evidence="11" id="KW-1185">Reference proteome</keyword>
<evidence type="ECO:0000256" key="4">
    <source>
        <dbReference type="ARBA" id="ARBA00009759"/>
    </source>
</evidence>
<reference evidence="10" key="1">
    <citation type="submission" date="2019-08" db="EMBL/GenBank/DDBJ databases">
        <title>The improved chromosome-level genome for the pearl oyster Pinctada fucata martensii using PacBio sequencing and Hi-C.</title>
        <authorList>
            <person name="Zheng Z."/>
        </authorList>
    </citation>
    <scope>NUCLEOTIDE SEQUENCE</scope>
    <source>
        <strain evidence="10">ZZ-2019</strain>
        <tissue evidence="10">Adductor muscle</tissue>
    </source>
</reference>
<protein>
    <recommendedName>
        <fullName evidence="9">Inositol-1-monophosphatase</fullName>
        <ecNumber evidence="9">3.1.3.25</ecNumber>
    </recommendedName>
</protein>
<dbReference type="Proteomes" id="UP001186944">
    <property type="component" value="Unassembled WGS sequence"/>
</dbReference>
<dbReference type="PROSITE" id="PS00630">
    <property type="entry name" value="IMP_2"/>
    <property type="match status" value="1"/>
</dbReference>
<dbReference type="GO" id="GO:0006020">
    <property type="term" value="P:inositol metabolic process"/>
    <property type="evidence" value="ECO:0007669"/>
    <property type="project" value="TreeGrafter"/>
</dbReference>
<organism evidence="10 11">
    <name type="scientific">Pinctada imbricata</name>
    <name type="common">Atlantic pearl-oyster</name>
    <name type="synonym">Pinctada martensii</name>
    <dbReference type="NCBI Taxonomy" id="66713"/>
    <lineage>
        <taxon>Eukaryota</taxon>
        <taxon>Metazoa</taxon>
        <taxon>Spiralia</taxon>
        <taxon>Lophotrochozoa</taxon>
        <taxon>Mollusca</taxon>
        <taxon>Bivalvia</taxon>
        <taxon>Autobranchia</taxon>
        <taxon>Pteriomorphia</taxon>
        <taxon>Pterioida</taxon>
        <taxon>Pterioidea</taxon>
        <taxon>Pteriidae</taxon>
        <taxon>Pinctada</taxon>
    </lineage>
</organism>
<dbReference type="FunFam" id="3.40.190.80:FF:000002">
    <property type="entry name" value="Inositol-1-monophosphatase"/>
    <property type="match status" value="1"/>
</dbReference>
<dbReference type="PRINTS" id="PR00377">
    <property type="entry name" value="IMPHPHTASES"/>
</dbReference>
<dbReference type="Pfam" id="PF00459">
    <property type="entry name" value="Inositol_P"/>
    <property type="match status" value="1"/>
</dbReference>
<accession>A0AA88XQ00</accession>
<dbReference type="FunFam" id="3.30.540.10:FF:000004">
    <property type="entry name" value="Inositol-1-monophosphatase"/>
    <property type="match status" value="1"/>
</dbReference>
<dbReference type="InterPro" id="IPR020583">
    <property type="entry name" value="Inositol_monoP_metal-BS"/>
</dbReference>
<dbReference type="GO" id="GO:0046854">
    <property type="term" value="P:phosphatidylinositol phosphate biosynthetic process"/>
    <property type="evidence" value="ECO:0007669"/>
    <property type="project" value="InterPro"/>
</dbReference>
<dbReference type="AlphaFoldDB" id="A0AA88XQ00"/>
<sequence length="396" mass="43450">MLEWKKPLQNGGSHLSLRDTLAKRGRGSADAATVKFQKKEDIQPVLVAAVKSPFNRTYSKKQQNHSCLKLYIKAMDHNLQSYFDTALDIAKKAGEMVKEAFYKEKTLDTKESFADIVTETDQAVERFIINSIKEKYPTHKFIGEESVSGGQKCDWTDSPTWIIDPIDGTSNFVHGIPQNCVCIGLSIDKKIGEESVSGGQKCDWTDSPTWIIDPIDGTSNFVHGIPQNCVCIGLSIDKKIALGIVHLPITNQTFSAIKGQGAYCNGDKIHTSRQTDLKKCVIITEAGNSRDPNVVNTKMENIRRLVQETHGIRMIGSAAVDMCMIASGSGDAYVEYGIHIWDIAAAGIILEEAGGCLIDPAGGPVDYQSRRVLAGCTETVAQQLSSILTHLEMERD</sequence>
<dbReference type="InterPro" id="IPR000760">
    <property type="entry name" value="Inositol_monophosphatase-like"/>
</dbReference>
<dbReference type="PANTHER" id="PTHR20854:SF4">
    <property type="entry name" value="INOSITOL-1-MONOPHOSPHATASE-RELATED"/>
    <property type="match status" value="1"/>
</dbReference>
<feature type="binding site" evidence="8">
    <location>
        <position position="342"/>
    </location>
    <ligand>
        <name>Mg(2+)</name>
        <dbReference type="ChEBI" id="CHEBI:18420"/>
        <label>1</label>
        <note>catalytic</note>
    </ligand>
</feature>
<dbReference type="EMBL" id="VSWD01000012">
    <property type="protein sequence ID" value="KAK3085314.1"/>
    <property type="molecule type" value="Genomic_DNA"/>
</dbReference>
<keyword evidence="5 8" id="KW-0479">Metal-binding</keyword>
<evidence type="ECO:0000256" key="5">
    <source>
        <dbReference type="ARBA" id="ARBA00022723"/>
    </source>
</evidence>
<dbReference type="Gene3D" id="3.30.540.10">
    <property type="entry name" value="Fructose-1,6-Bisphosphatase, subunit A, domain 1"/>
    <property type="match status" value="2"/>
</dbReference>